<proteinExistence type="predicted"/>
<evidence type="ECO:0000313" key="2">
    <source>
        <dbReference type="Proteomes" id="UP001600109"/>
    </source>
</evidence>
<organism evidence="1 2">
    <name type="scientific">Flavobacterium xylosi</name>
    <dbReference type="NCBI Taxonomy" id="3230415"/>
    <lineage>
        <taxon>Bacteria</taxon>
        <taxon>Pseudomonadati</taxon>
        <taxon>Bacteroidota</taxon>
        <taxon>Flavobacteriia</taxon>
        <taxon>Flavobacteriales</taxon>
        <taxon>Flavobacteriaceae</taxon>
        <taxon>Flavobacterium</taxon>
    </lineage>
</organism>
<name>A0ABW6HVI7_9FLAO</name>
<protein>
    <submittedName>
        <fullName evidence="1">Uncharacterized protein</fullName>
    </submittedName>
</protein>
<dbReference type="Proteomes" id="UP001600109">
    <property type="component" value="Unassembled WGS sequence"/>
</dbReference>
<keyword evidence="2" id="KW-1185">Reference proteome</keyword>
<gene>
    <name evidence="1" type="ORF">ACFX5E_04935</name>
</gene>
<accession>A0ABW6HVI7</accession>
<comment type="caution">
    <text evidence="1">The sequence shown here is derived from an EMBL/GenBank/DDBJ whole genome shotgun (WGS) entry which is preliminary data.</text>
</comment>
<dbReference type="RefSeq" id="WP_379854064.1">
    <property type="nucleotide sequence ID" value="NZ_JBHZPZ010000004.1"/>
</dbReference>
<sequence>MKPSHQTTTHLYGLLGKVFYTIAAIDKSVRGEEIAQLKEIVKQRMAST</sequence>
<reference evidence="1 2" key="1">
    <citation type="submission" date="2024-06" db="EMBL/GenBank/DDBJ databases">
        <title>Flavobacterium spp. isolated from glacier.</title>
        <authorList>
            <person name="Han D."/>
        </authorList>
    </citation>
    <scope>NUCLEOTIDE SEQUENCE [LARGE SCALE GENOMIC DNA]</scope>
    <source>
        <strain evidence="1 2">LS2P90</strain>
    </source>
</reference>
<dbReference type="EMBL" id="JBHZPZ010000004">
    <property type="protein sequence ID" value="MFE3867419.1"/>
    <property type="molecule type" value="Genomic_DNA"/>
</dbReference>
<evidence type="ECO:0000313" key="1">
    <source>
        <dbReference type="EMBL" id="MFE3867419.1"/>
    </source>
</evidence>